<feature type="domain" description="Secretion system C-terminal sorting" evidence="1">
    <location>
        <begin position="248"/>
        <end position="308"/>
    </location>
</feature>
<accession>A0A9D7SBS9</accession>
<reference evidence="2 3" key="1">
    <citation type="submission" date="2020-10" db="EMBL/GenBank/DDBJ databases">
        <title>Connecting structure to function with the recovery of over 1000 high-quality activated sludge metagenome-assembled genomes encoding full-length rRNA genes using long-read sequencing.</title>
        <authorList>
            <person name="Singleton C.M."/>
            <person name="Petriglieri F."/>
            <person name="Kristensen J.M."/>
            <person name="Kirkegaard R.H."/>
            <person name="Michaelsen T.Y."/>
            <person name="Andersen M.H."/>
            <person name="Karst S.M."/>
            <person name="Dueholm M.S."/>
            <person name="Nielsen P.H."/>
            <person name="Albertsen M."/>
        </authorList>
    </citation>
    <scope>NUCLEOTIDE SEQUENCE [LARGE SCALE GENOMIC DNA]</scope>
    <source>
        <strain evidence="2">Ribe_18-Q3-R11-54_BAT3C.373</strain>
    </source>
</reference>
<dbReference type="NCBIfam" id="TIGR04183">
    <property type="entry name" value="Por_Secre_tail"/>
    <property type="match status" value="1"/>
</dbReference>
<dbReference type="Proteomes" id="UP000808349">
    <property type="component" value="Unassembled WGS sequence"/>
</dbReference>
<gene>
    <name evidence="2" type="ORF">IPO85_16605</name>
</gene>
<dbReference type="EMBL" id="JADKFW010000015">
    <property type="protein sequence ID" value="MBK9719101.1"/>
    <property type="molecule type" value="Genomic_DNA"/>
</dbReference>
<evidence type="ECO:0000313" key="3">
    <source>
        <dbReference type="Proteomes" id="UP000808349"/>
    </source>
</evidence>
<evidence type="ECO:0000313" key="2">
    <source>
        <dbReference type="EMBL" id="MBK9719101.1"/>
    </source>
</evidence>
<dbReference type="AlphaFoldDB" id="A0A9D7SBS9"/>
<name>A0A9D7SBS9_9BACT</name>
<organism evidence="2 3">
    <name type="scientific">Candidatus Defluviibacterium haderslevense</name>
    <dbReference type="NCBI Taxonomy" id="2981993"/>
    <lineage>
        <taxon>Bacteria</taxon>
        <taxon>Pseudomonadati</taxon>
        <taxon>Bacteroidota</taxon>
        <taxon>Saprospiria</taxon>
        <taxon>Saprospirales</taxon>
        <taxon>Saprospiraceae</taxon>
        <taxon>Candidatus Defluviibacterium</taxon>
    </lineage>
</organism>
<dbReference type="Pfam" id="PF18962">
    <property type="entry name" value="Por_Secre_tail"/>
    <property type="match status" value="1"/>
</dbReference>
<protein>
    <submittedName>
        <fullName evidence="2">T9SS type A sorting domain-containing protein</fullName>
    </submittedName>
</protein>
<evidence type="ECO:0000259" key="1">
    <source>
        <dbReference type="Pfam" id="PF18962"/>
    </source>
</evidence>
<sequence>MNKTLAISVILSLLGLAQIYSQYIPFIGKDKYWIYREHDNGEPAPKNISAFINWLGKDTIINNKLYVSVLSSNLPGHDPCSMPPCFSPFIPYQVSFNNARSNYFIREDTVERKVYCLIIGLSSPCWNHEESVLFDFNLKLGDTLSKCNIMMNAIMPFYDRTGFIESIDTQFVFGKSRKVWHFQGNTFGGGLFGLSKKELIEGIGFVNNYTFFPSDNTQLITYCEGSLDDCHLINAVKNLFNDHSVIHVYPNPSMDKIIISSQNKIDDIEIVELLGKNLKCSLKDNQIDISQLPSGLYHIKVYFSNRNIGYSKFLKI</sequence>
<dbReference type="InterPro" id="IPR026444">
    <property type="entry name" value="Secre_tail"/>
</dbReference>
<comment type="caution">
    <text evidence="2">The sequence shown here is derived from an EMBL/GenBank/DDBJ whole genome shotgun (WGS) entry which is preliminary data.</text>
</comment>
<proteinExistence type="predicted"/>